<dbReference type="GO" id="GO:0030313">
    <property type="term" value="C:cell envelope"/>
    <property type="evidence" value="ECO:0007669"/>
    <property type="project" value="UniProtKB-SubCell"/>
</dbReference>
<evidence type="ECO:0000256" key="2">
    <source>
        <dbReference type="SAM" id="MobiDB-lite"/>
    </source>
</evidence>
<comment type="caution">
    <text evidence="6">The sequence shown here is derived from an EMBL/GenBank/DDBJ whole genome shotgun (WGS) entry which is preliminary data.</text>
</comment>
<comment type="subcellular location">
    <subcellularLocation>
        <location evidence="1">Cell envelope</location>
    </subcellularLocation>
</comment>
<keyword evidence="3" id="KW-1133">Transmembrane helix</keyword>
<proteinExistence type="predicted"/>
<dbReference type="InterPro" id="IPR058634">
    <property type="entry name" value="AaeA-lik-b-barrel"/>
</dbReference>
<feature type="region of interest" description="Disordered" evidence="2">
    <location>
        <begin position="1"/>
        <end position="32"/>
    </location>
</feature>
<dbReference type="InParanoid" id="A0A3N0V0V8"/>
<dbReference type="SUPFAM" id="SSF111369">
    <property type="entry name" value="HlyD-like secretion proteins"/>
    <property type="match status" value="2"/>
</dbReference>
<gene>
    <name evidence="6" type="ORF">ED208_15530</name>
</gene>
<dbReference type="Gene3D" id="2.40.50.100">
    <property type="match status" value="1"/>
</dbReference>
<dbReference type="PANTHER" id="PTHR30386">
    <property type="entry name" value="MEMBRANE FUSION SUBUNIT OF EMRAB-TOLC MULTIDRUG EFFLUX PUMP"/>
    <property type="match status" value="1"/>
</dbReference>
<keyword evidence="3" id="KW-0812">Transmembrane</keyword>
<evidence type="ECO:0000259" key="4">
    <source>
        <dbReference type="Pfam" id="PF25885"/>
    </source>
</evidence>
<accession>A0A3N0V0V8</accession>
<dbReference type="AlphaFoldDB" id="A0A3N0V0V8"/>
<evidence type="ECO:0000256" key="3">
    <source>
        <dbReference type="SAM" id="Phobius"/>
    </source>
</evidence>
<dbReference type="EMBL" id="RJVO01000009">
    <property type="protein sequence ID" value="ROH86446.1"/>
    <property type="molecule type" value="Genomic_DNA"/>
</dbReference>
<evidence type="ECO:0000313" key="6">
    <source>
        <dbReference type="EMBL" id="ROH86446.1"/>
    </source>
</evidence>
<dbReference type="PANTHER" id="PTHR30386:SF19">
    <property type="entry name" value="MULTIDRUG EXPORT PROTEIN EMRA-RELATED"/>
    <property type="match status" value="1"/>
</dbReference>
<dbReference type="FunCoup" id="A0A3N0V0V8">
    <property type="interactions" value="200"/>
</dbReference>
<keyword evidence="7" id="KW-1185">Reference proteome</keyword>
<feature type="transmembrane region" description="Helical" evidence="3">
    <location>
        <begin position="42"/>
        <end position="61"/>
    </location>
</feature>
<feature type="domain" description="p-hydroxybenzoic acid efflux pump subunit AaeA-like beta-barrel" evidence="5">
    <location>
        <begin position="272"/>
        <end position="361"/>
    </location>
</feature>
<dbReference type="InterPro" id="IPR058633">
    <property type="entry name" value="EmrA/FarA_HH"/>
</dbReference>
<name>A0A3N0V0V8_9GAMM</name>
<dbReference type="RefSeq" id="WP_123212841.1">
    <property type="nucleotide sequence ID" value="NZ_RJVO01000009.1"/>
</dbReference>
<keyword evidence="3" id="KW-0472">Membrane</keyword>
<evidence type="ECO:0000256" key="1">
    <source>
        <dbReference type="ARBA" id="ARBA00004196"/>
    </source>
</evidence>
<feature type="compositionally biased region" description="Low complexity" evidence="2">
    <location>
        <begin position="1"/>
        <end position="22"/>
    </location>
</feature>
<dbReference type="Proteomes" id="UP000282106">
    <property type="component" value="Unassembled WGS sequence"/>
</dbReference>
<feature type="domain" description="Multidrug export protein EmrA/FarA alpha-helical hairpin" evidence="4">
    <location>
        <begin position="114"/>
        <end position="234"/>
    </location>
</feature>
<dbReference type="GO" id="GO:0015562">
    <property type="term" value="F:efflux transmembrane transporter activity"/>
    <property type="evidence" value="ECO:0007669"/>
    <property type="project" value="InterPro"/>
</dbReference>
<sequence length="387" mass="41412">MNESETPTPTNAPAANDAAATKPVPPVKPSGAIPERRRLRRALFIAGPALALLAGASLWLLGGRYVDTDDAYVKANKVNVSAEVTGLVAEVLVKENQPVRRGEPLLQLERAPFQVAVQQAEANLAQTRLQIQSLRASYGQKLSALASAQSDLAYQQTHARRIRELRGSGAVSQSEVDDASHTLDVAGNRVQELQHDLNEALAQLNGDLKAPVETHPTYLAAAAALEKARLDLQRSTLKAPIDGIASKVPDPGTYAMPGLPVMSVVAEEESWVEANFKESELEHLRVGAPVAVAIDAYPNTQWQGRLESIGQATGSEFSVLPAQNASGNWVKVVQRIPVRVRLEHRADEPPLRAGMSAEIRVDTGARKHSGIARLMSAFGLGSAEAAQ</sequence>
<dbReference type="Pfam" id="PF25885">
    <property type="entry name" value="HH_EMRA"/>
    <property type="match status" value="1"/>
</dbReference>
<evidence type="ECO:0000313" key="7">
    <source>
        <dbReference type="Proteomes" id="UP000282106"/>
    </source>
</evidence>
<evidence type="ECO:0000259" key="5">
    <source>
        <dbReference type="Pfam" id="PF25963"/>
    </source>
</evidence>
<dbReference type="Pfam" id="PF25963">
    <property type="entry name" value="Beta-barrel_AAEA"/>
    <property type="match status" value="1"/>
</dbReference>
<protein>
    <submittedName>
        <fullName evidence="6">HlyD family secretion protein</fullName>
    </submittedName>
</protein>
<organism evidence="6 7">
    <name type="scientific">Stagnimonas aquatica</name>
    <dbReference type="NCBI Taxonomy" id="2689987"/>
    <lineage>
        <taxon>Bacteria</taxon>
        <taxon>Pseudomonadati</taxon>
        <taxon>Pseudomonadota</taxon>
        <taxon>Gammaproteobacteria</taxon>
        <taxon>Nevskiales</taxon>
        <taxon>Nevskiaceae</taxon>
        <taxon>Stagnimonas</taxon>
    </lineage>
</organism>
<reference evidence="6 7" key="1">
    <citation type="submission" date="2018-10" db="EMBL/GenBank/DDBJ databases">
        <authorList>
            <person name="Chen W.-M."/>
        </authorList>
    </citation>
    <scope>NUCLEOTIDE SEQUENCE [LARGE SCALE GENOMIC DNA]</scope>
    <source>
        <strain evidence="6 7">THS-13</strain>
    </source>
</reference>
<dbReference type="InterPro" id="IPR050739">
    <property type="entry name" value="MFP"/>
</dbReference>
<dbReference type="Gene3D" id="2.40.30.170">
    <property type="match status" value="1"/>
</dbReference>